<evidence type="ECO:0000313" key="2">
    <source>
        <dbReference type="EMBL" id="EGG03342.1"/>
    </source>
</evidence>
<organism evidence="3">
    <name type="scientific">Melampsora larici-populina (strain 98AG31 / pathotype 3-4-7)</name>
    <name type="common">Poplar leaf rust fungus</name>
    <dbReference type="NCBI Taxonomy" id="747676"/>
    <lineage>
        <taxon>Eukaryota</taxon>
        <taxon>Fungi</taxon>
        <taxon>Dikarya</taxon>
        <taxon>Basidiomycota</taxon>
        <taxon>Pucciniomycotina</taxon>
        <taxon>Pucciniomycetes</taxon>
        <taxon>Pucciniales</taxon>
        <taxon>Melampsoraceae</taxon>
        <taxon>Melampsora</taxon>
    </lineage>
</organism>
<evidence type="ECO:0000313" key="3">
    <source>
        <dbReference type="Proteomes" id="UP000001072"/>
    </source>
</evidence>
<dbReference type="OrthoDB" id="10600459at2759"/>
<dbReference type="InParanoid" id="F4RWD3"/>
<gene>
    <name evidence="2" type="ORF">MELLADRAFT_65692</name>
</gene>
<feature type="region of interest" description="Disordered" evidence="1">
    <location>
        <begin position="42"/>
        <end position="63"/>
    </location>
</feature>
<dbReference type="HOGENOM" id="CLU_689026_0_0_1"/>
<dbReference type="AlphaFoldDB" id="F4RWD3"/>
<sequence>MSTSGFLEDAIPVPQYTQGHLIHEPPEESAAEGMESFEQYYRQKGSHDQSIHNGLIVDDDPVSNHHTGGLADIYTKSSSSGAINQYPQYSGTVLNYDAENFSPYQAFMTPNYSQGYNPEHHSSLEDVWKLRGYADGQETTNDYDILEATGKTSDDTYETNSMRLSHGEKQPRTANGLPYNGHPSKSRTFLIANYASQRMHIHESIFRDMPVFWNQIESMMTNDLQLFFPNNPRACNSFAVWSAINILFPLTMYRVVWLLNNYGHIGDELPYPNLDSTLYHAKEFFKDWMMKEICEFHDAVLELHEVNRDESSLYKKRSFIAQRSTIIFQSEFKRGCHENLNRASWNILKEWISQNVKHKYVAREVFKSCNPSFRKEFSQKNFKDSDYDQVTSWEKALWYH</sequence>
<accession>F4RWD3</accession>
<dbReference type="GeneID" id="18930478"/>
<reference evidence="3" key="1">
    <citation type="journal article" date="2011" name="Proc. Natl. Acad. Sci. U.S.A.">
        <title>Obligate biotrophy features unraveled by the genomic analysis of rust fungi.</title>
        <authorList>
            <person name="Duplessis S."/>
            <person name="Cuomo C.A."/>
            <person name="Lin Y.-C."/>
            <person name="Aerts A."/>
            <person name="Tisserant E."/>
            <person name="Veneault-Fourrey C."/>
            <person name="Joly D.L."/>
            <person name="Hacquard S."/>
            <person name="Amselem J."/>
            <person name="Cantarel B.L."/>
            <person name="Chiu R."/>
            <person name="Coutinho P.M."/>
            <person name="Feau N."/>
            <person name="Field M."/>
            <person name="Frey P."/>
            <person name="Gelhaye E."/>
            <person name="Goldberg J."/>
            <person name="Grabherr M.G."/>
            <person name="Kodira C.D."/>
            <person name="Kohler A."/>
            <person name="Kuees U."/>
            <person name="Lindquist E.A."/>
            <person name="Lucas S.M."/>
            <person name="Mago R."/>
            <person name="Mauceli E."/>
            <person name="Morin E."/>
            <person name="Murat C."/>
            <person name="Pangilinan J.L."/>
            <person name="Park R."/>
            <person name="Pearson M."/>
            <person name="Quesneville H."/>
            <person name="Rouhier N."/>
            <person name="Sakthikumar S."/>
            <person name="Salamov A.A."/>
            <person name="Schmutz J."/>
            <person name="Selles B."/>
            <person name="Shapiro H."/>
            <person name="Tanguay P."/>
            <person name="Tuskan G.A."/>
            <person name="Henrissat B."/>
            <person name="Van de Peer Y."/>
            <person name="Rouze P."/>
            <person name="Ellis J.G."/>
            <person name="Dodds P.N."/>
            <person name="Schein J.E."/>
            <person name="Zhong S."/>
            <person name="Hamelin R.C."/>
            <person name="Grigoriev I.V."/>
            <person name="Szabo L.J."/>
            <person name="Martin F."/>
        </authorList>
    </citation>
    <scope>NUCLEOTIDE SEQUENCE [LARGE SCALE GENOMIC DNA]</scope>
    <source>
        <strain evidence="3">98AG31 / pathotype 3-4-7</strain>
    </source>
</reference>
<dbReference type="Proteomes" id="UP000001072">
    <property type="component" value="Unassembled WGS sequence"/>
</dbReference>
<protein>
    <submittedName>
        <fullName evidence="2">Uncharacterized protein</fullName>
    </submittedName>
</protein>
<dbReference type="KEGG" id="mlr:MELLADRAFT_65692"/>
<name>F4RWD3_MELLP</name>
<keyword evidence="3" id="KW-1185">Reference proteome</keyword>
<proteinExistence type="predicted"/>
<dbReference type="VEuPathDB" id="FungiDB:MELLADRAFT_65692"/>
<dbReference type="RefSeq" id="XP_007413477.1">
    <property type="nucleotide sequence ID" value="XM_007413415.1"/>
</dbReference>
<evidence type="ECO:0000256" key="1">
    <source>
        <dbReference type="SAM" id="MobiDB-lite"/>
    </source>
</evidence>
<dbReference type="EMBL" id="GL883125">
    <property type="protein sequence ID" value="EGG03342.1"/>
    <property type="molecule type" value="Genomic_DNA"/>
</dbReference>